<evidence type="ECO:0000256" key="1">
    <source>
        <dbReference type="SAM" id="SignalP"/>
    </source>
</evidence>
<protein>
    <submittedName>
        <fullName evidence="2">Uncharacterized protein</fullName>
    </submittedName>
</protein>
<keyword evidence="3" id="KW-1185">Reference proteome</keyword>
<dbReference type="AlphaFoldDB" id="A0AA39L9J8"/>
<proteinExistence type="predicted"/>
<accession>A0AA39L9J8</accession>
<dbReference type="InterPro" id="IPR024079">
    <property type="entry name" value="MetalloPept_cat_dom_sf"/>
</dbReference>
<name>A0AA39L9J8_SARSR</name>
<keyword evidence="1" id="KW-0732">Signal</keyword>
<dbReference type="Proteomes" id="UP001175261">
    <property type="component" value="Unassembled WGS sequence"/>
</dbReference>
<feature type="signal peptide" evidence="1">
    <location>
        <begin position="1"/>
        <end position="20"/>
    </location>
</feature>
<dbReference type="GO" id="GO:0008237">
    <property type="term" value="F:metallopeptidase activity"/>
    <property type="evidence" value="ECO:0007669"/>
    <property type="project" value="InterPro"/>
</dbReference>
<dbReference type="EMBL" id="JAPDFR010000002">
    <property type="protein sequence ID" value="KAK0389088.1"/>
    <property type="molecule type" value="Genomic_DNA"/>
</dbReference>
<sequence>MLLSLSSYAVVAALAGVSSAASYFVAGNCETKYPGISESFKEAWSMAAHVANTMDADNDDNQKLVYSNLFKDRDTVANKQTIRDYFALLGSLQLVSDAKQADLIYDCDNDSNDRWKQLDGRKVYNDEVYYMRTEKEEPGCRRLNQAGEPRALANTYRNPLEGSEESKQFKAGRTVVSICDKLLRSYPNWGTASKLAMSLLSKQMLDPQGGMKDVLSILGSPCTSPIILHEAFHSRLIGPDAETHKIDVKGTGNPGPAYGWAKARVLSRDDQFKNADNFAVYAFALEVFKRGYTIGDGENDLATGTLKKVAEAAKEVARMIRSLPSKCRNWVYRRANDC</sequence>
<comment type="caution">
    <text evidence="2">The sequence shown here is derived from an EMBL/GenBank/DDBJ whole genome shotgun (WGS) entry which is preliminary data.</text>
</comment>
<evidence type="ECO:0000313" key="3">
    <source>
        <dbReference type="Proteomes" id="UP001175261"/>
    </source>
</evidence>
<gene>
    <name evidence="2" type="ORF">NLU13_2664</name>
</gene>
<dbReference type="Gene3D" id="3.40.390.10">
    <property type="entry name" value="Collagenase (Catalytic Domain)"/>
    <property type="match status" value="1"/>
</dbReference>
<organism evidence="2 3">
    <name type="scientific">Sarocladium strictum</name>
    <name type="common">Black bundle disease fungus</name>
    <name type="synonym">Acremonium strictum</name>
    <dbReference type="NCBI Taxonomy" id="5046"/>
    <lineage>
        <taxon>Eukaryota</taxon>
        <taxon>Fungi</taxon>
        <taxon>Dikarya</taxon>
        <taxon>Ascomycota</taxon>
        <taxon>Pezizomycotina</taxon>
        <taxon>Sordariomycetes</taxon>
        <taxon>Hypocreomycetidae</taxon>
        <taxon>Hypocreales</taxon>
        <taxon>Sarocladiaceae</taxon>
        <taxon>Sarocladium</taxon>
    </lineage>
</organism>
<reference evidence="2" key="1">
    <citation type="submission" date="2022-10" db="EMBL/GenBank/DDBJ databases">
        <title>Determination and structural analysis of whole genome sequence of Sarocladium strictum F4-1.</title>
        <authorList>
            <person name="Hu L."/>
            <person name="Jiang Y."/>
        </authorList>
    </citation>
    <scope>NUCLEOTIDE SEQUENCE</scope>
    <source>
        <strain evidence="2">F4-1</strain>
    </source>
</reference>
<evidence type="ECO:0000313" key="2">
    <source>
        <dbReference type="EMBL" id="KAK0389088.1"/>
    </source>
</evidence>
<feature type="chain" id="PRO_5041257463" evidence="1">
    <location>
        <begin position="21"/>
        <end position="338"/>
    </location>
</feature>